<dbReference type="Pfam" id="PF13426">
    <property type="entry name" value="PAS_9"/>
    <property type="match status" value="1"/>
</dbReference>
<dbReference type="PROSITE" id="PS50887">
    <property type="entry name" value="GGDEF"/>
    <property type="match status" value="1"/>
</dbReference>
<reference evidence="15" key="1">
    <citation type="journal article" date="2019" name="Int. J. Syst. Evol. Microbiol.">
        <title>The Global Catalogue of Microorganisms (GCM) 10K type strain sequencing project: providing services to taxonomists for standard genome sequencing and annotation.</title>
        <authorList>
            <consortium name="The Broad Institute Genomics Platform"/>
            <consortium name="The Broad Institute Genome Sequencing Center for Infectious Disease"/>
            <person name="Wu L."/>
            <person name="Ma J."/>
        </authorList>
    </citation>
    <scope>NUCLEOTIDE SEQUENCE [LARGE SCALE GENOMIC DNA]</scope>
    <source>
        <strain evidence="15">CGMCC 1.10130</strain>
    </source>
</reference>
<comment type="catalytic activity">
    <reaction evidence="10">
        <text>2 GTP = 3',3'-c-di-GMP + 2 diphosphate</text>
        <dbReference type="Rhea" id="RHEA:24898"/>
        <dbReference type="ChEBI" id="CHEBI:33019"/>
        <dbReference type="ChEBI" id="CHEBI:37565"/>
        <dbReference type="ChEBI" id="CHEBI:58805"/>
        <dbReference type="EC" id="2.7.7.65"/>
    </reaction>
</comment>
<organism evidence="14 15">
    <name type="scientific">Neiella marina</name>
    <dbReference type="NCBI Taxonomy" id="508461"/>
    <lineage>
        <taxon>Bacteria</taxon>
        <taxon>Pseudomonadati</taxon>
        <taxon>Pseudomonadota</taxon>
        <taxon>Gammaproteobacteria</taxon>
        <taxon>Alteromonadales</taxon>
        <taxon>Echinimonadaceae</taxon>
        <taxon>Neiella</taxon>
    </lineage>
</organism>
<proteinExistence type="predicted"/>
<evidence type="ECO:0000256" key="6">
    <source>
        <dbReference type="ARBA" id="ARBA00022741"/>
    </source>
</evidence>
<dbReference type="AlphaFoldDB" id="A0A8J2U6H2"/>
<dbReference type="Pfam" id="PF00990">
    <property type="entry name" value="GGDEF"/>
    <property type="match status" value="1"/>
</dbReference>
<dbReference type="InterPro" id="IPR048760">
    <property type="entry name" value="VP0354-like_sensor_dom"/>
</dbReference>
<dbReference type="InterPro" id="IPR043128">
    <property type="entry name" value="Rev_trsase/Diguanyl_cyclase"/>
</dbReference>
<feature type="domain" description="PAS" evidence="12">
    <location>
        <begin position="397"/>
        <end position="430"/>
    </location>
</feature>
<dbReference type="GO" id="GO:0052621">
    <property type="term" value="F:diguanylate cyclase activity"/>
    <property type="evidence" value="ECO:0007669"/>
    <property type="project" value="UniProtKB-EC"/>
</dbReference>
<comment type="subcellular location">
    <subcellularLocation>
        <location evidence="2">Membrane</location>
    </subcellularLocation>
</comment>
<dbReference type="Proteomes" id="UP000619743">
    <property type="component" value="Unassembled WGS sequence"/>
</dbReference>
<dbReference type="NCBIfam" id="TIGR00229">
    <property type="entry name" value="sensory_box"/>
    <property type="match status" value="1"/>
</dbReference>
<accession>A0A8J2U6H2</accession>
<dbReference type="EMBL" id="BMDX01000013">
    <property type="protein sequence ID" value="GGA81941.1"/>
    <property type="molecule type" value="Genomic_DNA"/>
</dbReference>
<dbReference type="PANTHER" id="PTHR45138">
    <property type="entry name" value="REGULATORY COMPONENTS OF SENSORY TRANSDUCTION SYSTEM"/>
    <property type="match status" value="1"/>
</dbReference>
<dbReference type="InterPro" id="IPR029151">
    <property type="entry name" value="Sensor-like_sf"/>
</dbReference>
<keyword evidence="15" id="KW-1185">Reference proteome</keyword>
<dbReference type="Gene3D" id="3.30.70.270">
    <property type="match status" value="1"/>
</dbReference>
<evidence type="ECO:0000259" key="12">
    <source>
        <dbReference type="PROSITE" id="PS50112"/>
    </source>
</evidence>
<dbReference type="CDD" id="cd01949">
    <property type="entry name" value="GGDEF"/>
    <property type="match status" value="1"/>
</dbReference>
<feature type="transmembrane region" description="Helical" evidence="11">
    <location>
        <begin position="35"/>
        <end position="53"/>
    </location>
</feature>
<comment type="cofactor">
    <cofactor evidence="1">
        <name>Mg(2+)</name>
        <dbReference type="ChEBI" id="CHEBI:18420"/>
    </cofactor>
</comment>
<dbReference type="CDD" id="cd00130">
    <property type="entry name" value="PAS"/>
    <property type="match status" value="1"/>
</dbReference>
<keyword evidence="4" id="KW-0597">Phosphoprotein</keyword>
<dbReference type="GO" id="GO:0005524">
    <property type="term" value="F:ATP binding"/>
    <property type="evidence" value="ECO:0007669"/>
    <property type="project" value="UniProtKB-KW"/>
</dbReference>
<dbReference type="PANTHER" id="PTHR45138:SF9">
    <property type="entry name" value="DIGUANYLATE CYCLASE DGCM-RELATED"/>
    <property type="match status" value="1"/>
</dbReference>
<dbReference type="GO" id="GO:0016301">
    <property type="term" value="F:kinase activity"/>
    <property type="evidence" value="ECO:0007669"/>
    <property type="project" value="UniProtKB-KW"/>
</dbReference>
<name>A0A8J2U6H2_9GAMM</name>
<dbReference type="GO" id="GO:0016020">
    <property type="term" value="C:membrane"/>
    <property type="evidence" value="ECO:0007669"/>
    <property type="project" value="UniProtKB-SubCell"/>
</dbReference>
<dbReference type="PROSITE" id="PS50112">
    <property type="entry name" value="PAS"/>
    <property type="match status" value="1"/>
</dbReference>
<dbReference type="SUPFAM" id="SSF55785">
    <property type="entry name" value="PYP-like sensor domain (PAS domain)"/>
    <property type="match status" value="1"/>
</dbReference>
<evidence type="ECO:0000256" key="2">
    <source>
        <dbReference type="ARBA" id="ARBA00004370"/>
    </source>
</evidence>
<evidence type="ECO:0000259" key="13">
    <source>
        <dbReference type="PROSITE" id="PS50887"/>
    </source>
</evidence>
<protein>
    <recommendedName>
        <fullName evidence="3">diguanylate cyclase</fullName>
        <ecNumber evidence="3">2.7.7.65</ecNumber>
    </recommendedName>
</protein>
<keyword evidence="11" id="KW-1133">Transmembrane helix</keyword>
<dbReference type="InterPro" id="IPR000014">
    <property type="entry name" value="PAS"/>
</dbReference>
<evidence type="ECO:0000256" key="8">
    <source>
        <dbReference type="ARBA" id="ARBA00022840"/>
    </source>
</evidence>
<sequence length="678" mass="76678">MPTYFRHSVGTSMNSVHRKHNEAMLPFCSSLRPKLWPIIAGIFSALALLLLALTQYQRQQLIEQQTMAISENAKVTQQLLGKLFFDQLAHLENTTRLLATQDYLQQFASLKAGHERNLMQRQIESMWIRQTEGWEKFLQVRFIDLSGNEVIRINYDPKADRSSVAERLQFKGTRPYFLNAAMLGNSEVGLSIFDLEQEHNDYVKPYLIAARFVTPVVNANGVRSGYLVVNLNIAELLSEFRHHQSMTGLELDILSTSGHYIYTAQPELSFGHILPERAHWSLAQMNPELWHAITTKAHSGHFSGTDLHAAFSPLTILPDANTKVDQHEFILLTRFDDAVVMQAIQSSLDQINNKSLIALFVLFGLSVWIATWVQKAWTQKNAKRLMLHAANGMAAAIMTDANRQIIAINQMFTALLGYKADEVLGKKPVMFRSGLQSADSISAMKNQLMSAGHWRGELTYRAKSGQILTTMQEITAIYWNSRSKTPDYYIASFVDISAQKKLEQQLRVQSVTDSLTGAFNRRRFDDEFERLLQNSLRYPNSTFTLALVDLDHFKQINDSYGHDTGDSVLIEFVSLVSQVLRNTDFMGRIGGEEFGILLPFTDAEGAHIVMERIRETIENNMTSPAVTCSIGLVQHADQLCVKDIYQAADTALYLAKTTGRNKTIVHQMMTAVQQSQCR</sequence>
<evidence type="ECO:0000256" key="10">
    <source>
        <dbReference type="ARBA" id="ARBA00034247"/>
    </source>
</evidence>
<dbReference type="SUPFAM" id="SSF103190">
    <property type="entry name" value="Sensory domain-like"/>
    <property type="match status" value="2"/>
</dbReference>
<evidence type="ECO:0000256" key="7">
    <source>
        <dbReference type="ARBA" id="ARBA00022777"/>
    </source>
</evidence>
<feature type="transmembrane region" description="Helical" evidence="11">
    <location>
        <begin position="356"/>
        <end position="373"/>
    </location>
</feature>
<keyword evidence="8" id="KW-0067">ATP-binding</keyword>
<evidence type="ECO:0000256" key="3">
    <source>
        <dbReference type="ARBA" id="ARBA00012528"/>
    </source>
</evidence>
<evidence type="ECO:0000256" key="5">
    <source>
        <dbReference type="ARBA" id="ARBA00022679"/>
    </source>
</evidence>
<evidence type="ECO:0000256" key="9">
    <source>
        <dbReference type="ARBA" id="ARBA00023012"/>
    </source>
</evidence>
<dbReference type="NCBIfam" id="TIGR00254">
    <property type="entry name" value="GGDEF"/>
    <property type="match status" value="1"/>
</dbReference>
<comment type="caution">
    <text evidence="14">The sequence shown here is derived from an EMBL/GenBank/DDBJ whole genome shotgun (WGS) entry which is preliminary data.</text>
</comment>
<dbReference type="InterPro" id="IPR000160">
    <property type="entry name" value="GGDEF_dom"/>
</dbReference>
<keyword evidence="5" id="KW-0808">Transferase</keyword>
<evidence type="ECO:0000313" key="15">
    <source>
        <dbReference type="Proteomes" id="UP000619743"/>
    </source>
</evidence>
<dbReference type="FunFam" id="3.30.70.270:FF:000001">
    <property type="entry name" value="Diguanylate cyclase domain protein"/>
    <property type="match status" value="1"/>
</dbReference>
<evidence type="ECO:0000313" key="14">
    <source>
        <dbReference type="EMBL" id="GGA81941.1"/>
    </source>
</evidence>
<evidence type="ECO:0000256" key="4">
    <source>
        <dbReference type="ARBA" id="ARBA00022553"/>
    </source>
</evidence>
<feature type="domain" description="GGDEF" evidence="13">
    <location>
        <begin position="541"/>
        <end position="668"/>
    </location>
</feature>
<keyword evidence="6" id="KW-0547">Nucleotide-binding</keyword>
<dbReference type="SMART" id="SM00267">
    <property type="entry name" value="GGDEF"/>
    <property type="match status" value="1"/>
</dbReference>
<dbReference type="Gene3D" id="3.30.450.20">
    <property type="entry name" value="PAS domain"/>
    <property type="match status" value="3"/>
</dbReference>
<keyword evidence="11" id="KW-0812">Transmembrane</keyword>
<evidence type="ECO:0000256" key="1">
    <source>
        <dbReference type="ARBA" id="ARBA00001946"/>
    </source>
</evidence>
<evidence type="ECO:0000256" key="11">
    <source>
        <dbReference type="SAM" id="Phobius"/>
    </source>
</evidence>
<gene>
    <name evidence="14" type="primary">mifA</name>
    <name evidence="14" type="ORF">GCM10011369_24900</name>
</gene>
<keyword evidence="7" id="KW-0418">Kinase</keyword>
<keyword evidence="9" id="KW-0902">Two-component regulatory system</keyword>
<dbReference type="InterPro" id="IPR029787">
    <property type="entry name" value="Nucleotide_cyclase"/>
</dbReference>
<dbReference type="InterPro" id="IPR050469">
    <property type="entry name" value="Diguanylate_Cyclase"/>
</dbReference>
<keyword evidence="11" id="KW-0472">Membrane</keyword>
<dbReference type="Pfam" id="PF21623">
    <property type="entry name" value="HK_sensor_dom_bact"/>
    <property type="match status" value="1"/>
</dbReference>
<dbReference type="InterPro" id="IPR035965">
    <property type="entry name" value="PAS-like_dom_sf"/>
</dbReference>
<dbReference type="EC" id="2.7.7.65" evidence="3"/>
<dbReference type="SUPFAM" id="SSF55073">
    <property type="entry name" value="Nucleotide cyclase"/>
    <property type="match status" value="1"/>
</dbReference>
<dbReference type="GO" id="GO:0000160">
    <property type="term" value="P:phosphorelay signal transduction system"/>
    <property type="evidence" value="ECO:0007669"/>
    <property type="project" value="UniProtKB-KW"/>
</dbReference>